<dbReference type="OrthoDB" id="3367033at2759"/>
<gene>
    <name evidence="2" type="ORF">PSEUBRA_SCAF14g01517</name>
</gene>
<feature type="region of interest" description="Disordered" evidence="1">
    <location>
        <begin position="202"/>
        <end position="377"/>
    </location>
</feature>
<dbReference type="HOGENOM" id="CLU_330411_0_0_1"/>
<accession>V5EYE7</accession>
<protein>
    <submittedName>
        <fullName evidence="2">Uncharacterized protein</fullName>
    </submittedName>
</protein>
<dbReference type="AlphaFoldDB" id="V5EYE7"/>
<feature type="compositionally biased region" description="Polar residues" evidence="1">
    <location>
        <begin position="435"/>
        <end position="451"/>
    </location>
</feature>
<keyword evidence="3" id="KW-1185">Reference proteome</keyword>
<feature type="compositionally biased region" description="Polar residues" evidence="1">
    <location>
        <begin position="746"/>
        <end position="756"/>
    </location>
</feature>
<proteinExistence type="predicted"/>
<dbReference type="RefSeq" id="XP_016293747.1">
    <property type="nucleotide sequence ID" value="XM_016434703.1"/>
</dbReference>
<feature type="compositionally biased region" description="Polar residues" evidence="1">
    <location>
        <begin position="776"/>
        <end position="791"/>
    </location>
</feature>
<organism evidence="2 3">
    <name type="scientific">Kalmanozyma brasiliensis (strain GHG001)</name>
    <name type="common">Yeast</name>
    <name type="synonym">Pseudozyma brasiliensis</name>
    <dbReference type="NCBI Taxonomy" id="1365824"/>
    <lineage>
        <taxon>Eukaryota</taxon>
        <taxon>Fungi</taxon>
        <taxon>Dikarya</taxon>
        <taxon>Basidiomycota</taxon>
        <taxon>Ustilaginomycotina</taxon>
        <taxon>Ustilaginomycetes</taxon>
        <taxon>Ustilaginales</taxon>
        <taxon>Ustilaginaceae</taxon>
        <taxon>Kalmanozyma</taxon>
    </lineage>
</organism>
<feature type="compositionally biased region" description="Polar residues" evidence="1">
    <location>
        <begin position="341"/>
        <end position="354"/>
    </location>
</feature>
<dbReference type="OMA" id="NHEFREQ"/>
<dbReference type="Proteomes" id="UP000019377">
    <property type="component" value="Unassembled WGS sequence"/>
</dbReference>
<evidence type="ECO:0000313" key="2">
    <source>
        <dbReference type="EMBL" id="EST08758.1"/>
    </source>
</evidence>
<feature type="compositionally biased region" description="Polar residues" evidence="1">
    <location>
        <begin position="230"/>
        <end position="267"/>
    </location>
</feature>
<sequence length="868" mass="94194">MVVALREQQPKKSKLSLFRLGKPSTKSTASPPISHTVHDAFSNDFTSDEPSAPRRPSRDISSSTSRIVRSSRQATSDTMPDVVPVHVQYPQSADLSRNYDWDMTSEDQHDSARRYRRSRADSVPRKVHPVNTILAFPELSGPRSAPLPPQIRIDTSHTTKHSRQRSHFSIPDVIVTGCEEEGQEEIVEVQIPPNKRRSYILTEPAEERGRDHRITKKSSAGVVRRPTPLISFNSDEMRTMTRSGSDPSLSSNSTVSPTDASPTSYAGSSLPKGSMTKRSRKPSFPNIFGRKSLDSARSSGAGSAYTPEPLPVSPTTPTSAPIFGSDSYRPSQPDGLLFSSHDPSSSRSTFTQERSGLPSPPVTPTSPPRVPSKKELKAKAKEELALIKDLERVNKLVRLHDLKARKAQEKAQAKEQKRAAKLALVNEQYRRPSYENKSSPDTVSGGSSPSTPVLRIAKQTVFQASTKVSASKRTSIRSAAEVRGFAGARRGSEPTLSNAPEPSCNITAPMSVDLPASERFAFTQPRPAPHPQSSPTFAEKKLPSSPRESSPLPLHPSPLAPAPTNLADEASEAVGQDTLEGELSFNDDESHAWDRMSWSDFSSFASPLPSLVPSSSSTFAIAGRHDASPDEVQSRQIKRASVQRVLALSDAESGKRHSGADKRRSSHFDRHSLINSETGSKRSSTTTKRRSFIRSIAADEGWVVDEGQDDSMIAQPDHSISRWADWIEEGEVDRILAELRAAQADCSQQNGSQQTAERAESKLSNHAYRDARRTDSLASPTEMSGSSVSSHDTAESKSTAATSEGDEGGGAGGSKGVSRRFSPSVDEADKENCQPGDAGGKSDFRLSLALAPLQLQSLELFTGAEGRL</sequence>
<evidence type="ECO:0000313" key="3">
    <source>
        <dbReference type="Proteomes" id="UP000019377"/>
    </source>
</evidence>
<dbReference type="eggNOG" id="ENOG502RDVK">
    <property type="taxonomic scope" value="Eukaryota"/>
</dbReference>
<dbReference type="GeneID" id="27417310"/>
<reference evidence="3" key="1">
    <citation type="journal article" date="2013" name="Genome Announc.">
        <title>Draft genome sequence of Pseudozyma brasiliensis sp. nov. strain GHG001, a high producer of endo-1,4-xylanase isolated from an insect pest of sugarcane.</title>
        <authorList>
            <person name="Oliveira J.V.D.C."/>
            <person name="dos Santos R.A.C."/>
            <person name="Borges T.A."/>
            <person name="Riano-Pachon D.M."/>
            <person name="Goldman G.H."/>
        </authorList>
    </citation>
    <scope>NUCLEOTIDE SEQUENCE [LARGE SCALE GENOMIC DNA]</scope>
    <source>
        <strain evidence="3">GHG001</strain>
    </source>
</reference>
<feature type="compositionally biased region" description="Basic and acidic residues" evidence="1">
    <location>
        <begin position="757"/>
        <end position="775"/>
    </location>
</feature>
<feature type="compositionally biased region" description="Basic and acidic residues" evidence="1">
    <location>
        <begin position="652"/>
        <end position="672"/>
    </location>
</feature>
<feature type="compositionally biased region" description="Basic and acidic residues" evidence="1">
    <location>
        <begin position="106"/>
        <end position="123"/>
    </location>
</feature>
<feature type="region of interest" description="Disordered" evidence="1">
    <location>
        <begin position="746"/>
        <end position="843"/>
    </location>
</feature>
<feature type="region of interest" description="Disordered" evidence="1">
    <location>
        <begin position="405"/>
        <end position="587"/>
    </location>
</feature>
<feature type="compositionally biased region" description="Low complexity" evidence="1">
    <location>
        <begin position="676"/>
        <end position="686"/>
    </location>
</feature>
<dbReference type="EMBL" id="KI545856">
    <property type="protein sequence ID" value="EST08758.1"/>
    <property type="molecule type" value="Genomic_DNA"/>
</dbReference>
<evidence type="ECO:0000256" key="1">
    <source>
        <dbReference type="SAM" id="MobiDB-lite"/>
    </source>
</evidence>
<feature type="region of interest" description="Disordered" evidence="1">
    <location>
        <begin position="104"/>
        <end position="123"/>
    </location>
</feature>
<feature type="compositionally biased region" description="Basic and acidic residues" evidence="1">
    <location>
        <begin position="405"/>
        <end position="418"/>
    </location>
</feature>
<name>V5EYE7_KALBG</name>
<feature type="compositionally biased region" description="Low complexity" evidence="1">
    <location>
        <begin position="59"/>
        <end position="72"/>
    </location>
</feature>
<feature type="compositionally biased region" description="Low complexity" evidence="1">
    <location>
        <begin position="543"/>
        <end position="552"/>
    </location>
</feature>
<feature type="region of interest" description="Disordered" evidence="1">
    <location>
        <begin position="646"/>
        <end position="689"/>
    </location>
</feature>
<feature type="compositionally biased region" description="Polar residues" evidence="1">
    <location>
        <begin position="494"/>
        <end position="508"/>
    </location>
</feature>
<feature type="compositionally biased region" description="Polar residues" evidence="1">
    <location>
        <begin position="460"/>
        <end position="477"/>
    </location>
</feature>
<feature type="compositionally biased region" description="Pro residues" evidence="1">
    <location>
        <begin position="358"/>
        <end position="370"/>
    </location>
</feature>
<feature type="region of interest" description="Disordered" evidence="1">
    <location>
        <begin position="1"/>
        <end position="86"/>
    </location>
</feature>
<feature type="compositionally biased region" description="Polar residues" evidence="1">
    <location>
        <begin position="24"/>
        <end position="33"/>
    </location>
</feature>
<feature type="region of interest" description="Disordered" evidence="1">
    <location>
        <begin position="621"/>
        <end position="640"/>
    </location>
</feature>